<dbReference type="PROSITE" id="PS00798">
    <property type="entry name" value="ALDOKETO_REDUCTASE_1"/>
    <property type="match status" value="1"/>
</dbReference>
<gene>
    <name evidence="5" type="ORF">HERILL_LOCUS6073</name>
</gene>
<reference evidence="5 6" key="1">
    <citation type="submission" date="2020-11" db="EMBL/GenBank/DDBJ databases">
        <authorList>
            <person name="Wallbank WR R."/>
            <person name="Pardo Diaz C."/>
            <person name="Kozak K."/>
            <person name="Martin S."/>
            <person name="Jiggins C."/>
            <person name="Moest M."/>
            <person name="Warren A I."/>
            <person name="Generalovic N T."/>
            <person name="Byers J.R.P. K."/>
            <person name="Montejo-Kovacevich G."/>
            <person name="Yen C E."/>
        </authorList>
    </citation>
    <scope>NUCLEOTIDE SEQUENCE [LARGE SCALE GENOMIC DNA]</scope>
</reference>
<dbReference type="CDD" id="cd19116">
    <property type="entry name" value="AKR_AKR2E1-5"/>
    <property type="match status" value="1"/>
</dbReference>
<dbReference type="GO" id="GO:0016491">
    <property type="term" value="F:oxidoreductase activity"/>
    <property type="evidence" value="ECO:0007669"/>
    <property type="project" value="InterPro"/>
</dbReference>
<name>A0A7R8UM05_HERIL</name>
<dbReference type="PANTHER" id="PTHR11732">
    <property type="entry name" value="ALDO/KETO REDUCTASE"/>
    <property type="match status" value="1"/>
</dbReference>
<dbReference type="PROSITE" id="PS00063">
    <property type="entry name" value="ALDOKETO_REDUCTASE_3"/>
    <property type="match status" value="1"/>
</dbReference>
<dbReference type="PIRSF" id="PIRSF000097">
    <property type="entry name" value="AKR"/>
    <property type="match status" value="1"/>
</dbReference>
<sequence length="317" mass="35871">MVQVPNIKLNNGLEMPALGLGTFQSKPNEVAAAVEHAIDVGYRHIDTAFVYGNEKEVGQAIKKKIAGGVVKREDIFLVTKLWCIHHEPSKVEYACRKSLENLGLDYIDLYLMHNPVGFKYVDDSTPQPKEEGSTNVITNDVDYVDTWKAMEQLVKKGLVRCIGLSNFNSEQTKRVVENCEVKPVTNQVECHLELNQKKLREFSAKYGIVITAYCPLAQHNAAEKKPAFMYDDRTAAIGKKYNKTPAQVAIRYLFQIGTIPIPKSVTNSRIDENINIFDFELSPEDMKVLDGFDCGNRIAKWSFINPSHKYFPFNAEF</sequence>
<feature type="domain" description="NADP-dependent oxidoreductase" evidence="4">
    <location>
        <begin position="18"/>
        <end position="291"/>
    </location>
</feature>
<accession>A0A7R8UM05</accession>
<dbReference type="SUPFAM" id="SSF51430">
    <property type="entry name" value="NAD(P)-linked oxidoreductase"/>
    <property type="match status" value="1"/>
</dbReference>
<dbReference type="InterPro" id="IPR018170">
    <property type="entry name" value="Aldo/ket_reductase_CS"/>
</dbReference>
<dbReference type="OMA" id="VENCEVK"/>
<dbReference type="EMBL" id="LR899010">
    <property type="protein sequence ID" value="CAD7083089.1"/>
    <property type="molecule type" value="Genomic_DNA"/>
</dbReference>
<dbReference type="InterPro" id="IPR020471">
    <property type="entry name" value="AKR"/>
</dbReference>
<evidence type="ECO:0000256" key="3">
    <source>
        <dbReference type="PIRSR" id="PIRSR000097-3"/>
    </source>
</evidence>
<protein>
    <recommendedName>
        <fullName evidence="4">NADP-dependent oxidoreductase domain-containing protein</fullName>
    </recommendedName>
</protein>
<dbReference type="Pfam" id="PF00248">
    <property type="entry name" value="Aldo_ket_red"/>
    <property type="match status" value="1"/>
</dbReference>
<dbReference type="PRINTS" id="PR00069">
    <property type="entry name" value="ALDKETRDTASE"/>
</dbReference>
<feature type="active site" description="Proton donor" evidence="1">
    <location>
        <position position="51"/>
    </location>
</feature>
<keyword evidence="6" id="KW-1185">Reference proteome</keyword>
<dbReference type="InterPro" id="IPR044488">
    <property type="entry name" value="AKR2E"/>
</dbReference>
<evidence type="ECO:0000256" key="1">
    <source>
        <dbReference type="PIRSR" id="PIRSR000097-1"/>
    </source>
</evidence>
<evidence type="ECO:0000256" key="2">
    <source>
        <dbReference type="PIRSR" id="PIRSR000097-2"/>
    </source>
</evidence>
<feature type="binding site" evidence="2">
    <location>
        <position position="113"/>
    </location>
    <ligand>
        <name>substrate</name>
    </ligand>
</feature>
<dbReference type="PROSITE" id="PS00062">
    <property type="entry name" value="ALDOKETO_REDUCTASE_2"/>
    <property type="match status" value="1"/>
</dbReference>
<dbReference type="Proteomes" id="UP000594454">
    <property type="component" value="Chromosome 2"/>
</dbReference>
<dbReference type="OrthoDB" id="416253at2759"/>
<evidence type="ECO:0000313" key="6">
    <source>
        <dbReference type="Proteomes" id="UP000594454"/>
    </source>
</evidence>
<evidence type="ECO:0000313" key="5">
    <source>
        <dbReference type="EMBL" id="CAD7083089.1"/>
    </source>
</evidence>
<dbReference type="Gene3D" id="3.20.20.100">
    <property type="entry name" value="NADP-dependent oxidoreductase domain"/>
    <property type="match status" value="1"/>
</dbReference>
<dbReference type="InterPro" id="IPR023210">
    <property type="entry name" value="NADP_OxRdtase_dom"/>
</dbReference>
<dbReference type="FunFam" id="3.20.20.100:FF:000023">
    <property type="entry name" value="aldose reductase"/>
    <property type="match status" value="1"/>
</dbReference>
<dbReference type="AlphaFoldDB" id="A0A7R8UM05"/>
<dbReference type="InterPro" id="IPR036812">
    <property type="entry name" value="NAD(P)_OxRdtase_dom_sf"/>
</dbReference>
<proteinExistence type="predicted"/>
<evidence type="ECO:0000259" key="4">
    <source>
        <dbReference type="Pfam" id="PF00248"/>
    </source>
</evidence>
<feature type="site" description="Lowers pKa of active site Tyr" evidence="3">
    <location>
        <position position="80"/>
    </location>
</feature>
<organism evidence="5 6">
    <name type="scientific">Hermetia illucens</name>
    <name type="common">Black soldier fly</name>
    <dbReference type="NCBI Taxonomy" id="343691"/>
    <lineage>
        <taxon>Eukaryota</taxon>
        <taxon>Metazoa</taxon>
        <taxon>Ecdysozoa</taxon>
        <taxon>Arthropoda</taxon>
        <taxon>Hexapoda</taxon>
        <taxon>Insecta</taxon>
        <taxon>Pterygota</taxon>
        <taxon>Neoptera</taxon>
        <taxon>Endopterygota</taxon>
        <taxon>Diptera</taxon>
        <taxon>Brachycera</taxon>
        <taxon>Stratiomyomorpha</taxon>
        <taxon>Stratiomyidae</taxon>
        <taxon>Hermetiinae</taxon>
        <taxon>Hermetia</taxon>
    </lineage>
</organism>
<dbReference type="InParanoid" id="A0A7R8UM05"/>